<feature type="transmembrane region" description="Helical" evidence="1">
    <location>
        <begin position="19"/>
        <end position="36"/>
    </location>
</feature>
<keyword evidence="1" id="KW-1133">Transmembrane helix</keyword>
<accession>A0A1F5VNA5</accession>
<dbReference type="GO" id="GO:0016052">
    <property type="term" value="P:carbohydrate catabolic process"/>
    <property type="evidence" value="ECO:0007669"/>
    <property type="project" value="InterPro"/>
</dbReference>
<dbReference type="Proteomes" id="UP000178943">
    <property type="component" value="Unassembled WGS sequence"/>
</dbReference>
<dbReference type="Pfam" id="PF06452">
    <property type="entry name" value="CBM9_1"/>
    <property type="match status" value="1"/>
</dbReference>
<evidence type="ECO:0000259" key="3">
    <source>
        <dbReference type="Pfam" id="PF19313"/>
    </source>
</evidence>
<organism evidence="4 5">
    <name type="scientific">Candidatus Fischerbacteria bacterium RBG_13_37_8</name>
    <dbReference type="NCBI Taxonomy" id="1817863"/>
    <lineage>
        <taxon>Bacteria</taxon>
        <taxon>Candidatus Fischeribacteriota</taxon>
    </lineage>
</organism>
<dbReference type="EMBL" id="MFGW01000127">
    <property type="protein sequence ID" value="OGF64887.1"/>
    <property type="molecule type" value="Genomic_DNA"/>
</dbReference>
<dbReference type="Pfam" id="PF19313">
    <property type="entry name" value="DUF5916"/>
    <property type="match status" value="1"/>
</dbReference>
<dbReference type="AlphaFoldDB" id="A0A1F5VNA5"/>
<dbReference type="InterPro" id="IPR045670">
    <property type="entry name" value="DUF5916"/>
</dbReference>
<dbReference type="InterPro" id="IPR010502">
    <property type="entry name" value="Carb-bd_dom_fam9"/>
</dbReference>
<keyword evidence="1" id="KW-0812">Transmembrane</keyword>
<dbReference type="GO" id="GO:0030246">
    <property type="term" value="F:carbohydrate binding"/>
    <property type="evidence" value="ECO:0007669"/>
    <property type="project" value="InterPro"/>
</dbReference>
<name>A0A1F5VNA5_9BACT</name>
<comment type="caution">
    <text evidence="4">The sequence shown here is derived from an EMBL/GenBank/DDBJ whole genome shotgun (WGS) entry which is preliminary data.</text>
</comment>
<dbReference type="GO" id="GO:0004553">
    <property type="term" value="F:hydrolase activity, hydrolyzing O-glycosyl compounds"/>
    <property type="evidence" value="ECO:0007669"/>
    <property type="project" value="InterPro"/>
</dbReference>
<feature type="domain" description="DUF5916" evidence="3">
    <location>
        <begin position="283"/>
        <end position="356"/>
    </location>
</feature>
<proteinExistence type="predicted"/>
<reference evidence="4 5" key="1">
    <citation type="journal article" date="2016" name="Nat. Commun.">
        <title>Thousands of microbial genomes shed light on interconnected biogeochemical processes in an aquifer system.</title>
        <authorList>
            <person name="Anantharaman K."/>
            <person name="Brown C.T."/>
            <person name="Hug L.A."/>
            <person name="Sharon I."/>
            <person name="Castelle C.J."/>
            <person name="Probst A.J."/>
            <person name="Thomas B.C."/>
            <person name="Singh A."/>
            <person name="Wilkins M.J."/>
            <person name="Karaoz U."/>
            <person name="Brodie E.L."/>
            <person name="Williams K.H."/>
            <person name="Hubbard S.S."/>
            <person name="Banfield J.F."/>
        </authorList>
    </citation>
    <scope>NUCLEOTIDE SEQUENCE [LARGE SCALE GENOMIC DNA]</scope>
</reference>
<evidence type="ECO:0000313" key="5">
    <source>
        <dbReference type="Proteomes" id="UP000178943"/>
    </source>
</evidence>
<evidence type="ECO:0000313" key="4">
    <source>
        <dbReference type="EMBL" id="OGF64887.1"/>
    </source>
</evidence>
<sequence>MHHDNLPDNNEKHFSRKKVIILIVLVATLFLLYTLSKAEEIKTYSKTDIFDIPQIDQEIKIDGIMDEPAWQNALKISFNNEISPGDNTPASIETIFYIMYDNHNIYAGFIAQDPEPAKIRAHISDRDKAWLDDIVGIFFDTFNDENRAFGFFVNPLGIQNDEIQSDGGRVEDLSWDGIWDSAGKITDDGYVVEIMIPFRTIQFQRSASKQIWGFAPVRIYPRNQRYQMSCFKLDRNNDCLQCQFPKISGFEGISPGKNIELNPTITGIRTRTSNAYEDEPIPETNGKADIGLTGYYGLTTNLRLSGTINPDFSQVEADAAQLDVNKQFALFYPEKRPFFLEGMDFFSTPQNIAYTRTMADPDWGIKLSGKEGKNSVGLFFVSDNITNLLFPGSQSSDSETLEQHNTAAVLRFRRDFANSSNIGIIVTDRESANYHNRVAGIDGLLRITKSDSITFQFLGSNTAYPLNIITDYNQKTGSLTGTSSRISYAREQRTYYLNAYYENFSPDFRADLGFIPQVDYHKWTLMGRYFIRGEKDDFFALIVFGPDYHEIRDYSSNLLDRIAEIEFEAQAPLQSYFYWNTTYREKVYDNVSFKNQFSHFLYFQIKPSGIIYFEFETNFGDDIDYDNTRPAKLFYVEPEAIINLGKNISASISYEYHHLKVEEGELFRAHLAQLNLTYHFNSRAFFRGIIQYADINRNAALYFDEVDPEEQTLFAQLLFSYKLNPRTVLFLGYTDNRLGYLNTNLAQTDRTLFIKIGYAWNL</sequence>
<keyword evidence="1" id="KW-0472">Membrane</keyword>
<dbReference type="CDD" id="cd09618">
    <property type="entry name" value="CBM9_like_2"/>
    <property type="match status" value="1"/>
</dbReference>
<feature type="domain" description="Carbohydrate-binding" evidence="2">
    <location>
        <begin position="61"/>
        <end position="215"/>
    </location>
</feature>
<protein>
    <submittedName>
        <fullName evidence="4">Uncharacterized protein</fullName>
    </submittedName>
</protein>
<dbReference type="STRING" id="1817863.A2Y62_13265"/>
<dbReference type="SUPFAM" id="SSF49344">
    <property type="entry name" value="CBD9-like"/>
    <property type="match status" value="1"/>
</dbReference>
<evidence type="ECO:0000259" key="2">
    <source>
        <dbReference type="Pfam" id="PF06452"/>
    </source>
</evidence>
<gene>
    <name evidence="4" type="ORF">A2Y62_13265</name>
</gene>
<dbReference type="Gene3D" id="2.60.40.1190">
    <property type="match status" value="1"/>
</dbReference>
<evidence type="ECO:0000256" key="1">
    <source>
        <dbReference type="SAM" id="Phobius"/>
    </source>
</evidence>